<dbReference type="GO" id="GO:0005975">
    <property type="term" value="P:carbohydrate metabolic process"/>
    <property type="evidence" value="ECO:0007669"/>
    <property type="project" value="InterPro"/>
</dbReference>
<evidence type="ECO:0000259" key="8">
    <source>
        <dbReference type="Pfam" id="PF00728"/>
    </source>
</evidence>
<dbReference type="InterPro" id="IPR015882">
    <property type="entry name" value="HEX_bac_N"/>
</dbReference>
<keyword evidence="5" id="KW-0326">Glycosidase</keyword>
<dbReference type="InterPro" id="IPR015883">
    <property type="entry name" value="Glyco_hydro_20_cat"/>
</dbReference>
<feature type="domain" description="Glycoside hydrolase family 20 catalytic" evidence="8">
    <location>
        <begin position="150"/>
        <end position="492"/>
    </location>
</feature>
<dbReference type="GO" id="GO:0004563">
    <property type="term" value="F:beta-N-acetylhexosaminidase activity"/>
    <property type="evidence" value="ECO:0007669"/>
    <property type="project" value="UniProtKB-EC"/>
</dbReference>
<dbReference type="RefSeq" id="WP_135526990.1">
    <property type="nucleotide sequence ID" value="NZ_SRLH01000006.1"/>
</dbReference>
<feature type="domain" description="Beta-hexosaminidase bacterial type N-terminal" evidence="9">
    <location>
        <begin position="23"/>
        <end position="147"/>
    </location>
</feature>
<dbReference type="PANTHER" id="PTHR22600">
    <property type="entry name" value="BETA-HEXOSAMINIDASE"/>
    <property type="match status" value="1"/>
</dbReference>
<dbReference type="Proteomes" id="UP000297407">
    <property type="component" value="Unassembled WGS sequence"/>
</dbReference>
<comment type="caution">
    <text evidence="10">The sequence shown here is derived from an EMBL/GenBank/DDBJ whole genome shotgun (WGS) entry which is preliminary data.</text>
</comment>
<evidence type="ECO:0000256" key="6">
    <source>
        <dbReference type="PIRSR" id="PIRSR625705-1"/>
    </source>
</evidence>
<keyword evidence="4" id="KW-0378">Hydrolase</keyword>
<dbReference type="GO" id="GO:0016020">
    <property type="term" value="C:membrane"/>
    <property type="evidence" value="ECO:0007669"/>
    <property type="project" value="TreeGrafter"/>
</dbReference>
<evidence type="ECO:0000256" key="5">
    <source>
        <dbReference type="ARBA" id="ARBA00023295"/>
    </source>
</evidence>
<sequence length="756" mass="85070">MFKSKSLLLLLFAAVAFSQNQLPLIPKPASVETKQGNFILSQSTKIILNDPEFKKEVDLFNQFLKANYGFELQVLDNSKSSINTIKIQKSNLTDASAEAYQLNVLQDEIRIASKNGAGIFYAFQTLQQLIPVQSQTLSIAAVTINDQPKYQWRGMHLDVGRHFFPVAFIKKYIDYIAMYKMNTFHWHLTDDQGWRIEIKKYPELTKVGAWRKGSMVGHYNDQKFDDKPYGGFYTQDDIKEIVAYAAERHITVVPEIEMPGHAQAALAAYPELSCTGGPFEVSRKWGVLEDIFCPKEETFEFLENVLAEVMDLFPSQYIHIGGDESPKTRWKNCPHCQALIRKEGLKDEHELQSYFIKRIEKFINANGRKIIGWDEILEGGLAPNAAVMSWRGTEGGISAAKQHHYVVMTPGSHCYFDHYQGEPKNEPLAIGGYTTIEKVYSYQPTPKELSPSESGYILGAQGNLWTEYIQEPEHVEYMVMPRMAALAEVVWGTSDENAYKDFQTRLMKHFALLDKMGIHYSKAMFEVTAKAGPSVQNKGVSFHLKSAYGNSGIHYTTNGKNPSAGSKTYSQPILISKSRTVKAAYFENGKQKSATIEQAFFITKSTGKNIVLKTPPHENYAIGGSFTLVDGMRGNMGKYGRDWLGFWGKDLDAVISLGKKETISKVTIDVLSNEGSWIYYPEFIEVLISENGKDFKSIQKVSLPEIIKMKGIVTIQCNKQQAKYIQVIAKNAGKIPEGKEGAGADAWLFADEIMVE</sequence>
<comment type="similarity">
    <text evidence="2">Belongs to the glycosyl hydrolase 20 family.</text>
</comment>
<evidence type="ECO:0000256" key="1">
    <source>
        <dbReference type="ARBA" id="ARBA00001231"/>
    </source>
</evidence>
<reference evidence="10 11" key="1">
    <citation type="submission" date="2019-04" db="EMBL/GenBank/DDBJ databases">
        <title>Flavobacterium sp. strain DS2-A Genome sequencing and assembly.</title>
        <authorList>
            <person name="Kim I."/>
        </authorList>
    </citation>
    <scope>NUCLEOTIDE SEQUENCE [LARGE SCALE GENOMIC DNA]</scope>
    <source>
        <strain evidence="10 11">DS2-A</strain>
    </source>
</reference>
<dbReference type="GO" id="GO:0030203">
    <property type="term" value="P:glycosaminoglycan metabolic process"/>
    <property type="evidence" value="ECO:0007669"/>
    <property type="project" value="TreeGrafter"/>
</dbReference>
<dbReference type="Gene3D" id="3.30.379.10">
    <property type="entry name" value="Chitobiase/beta-hexosaminidase domain 2-like"/>
    <property type="match status" value="1"/>
</dbReference>
<dbReference type="InterPro" id="IPR026876">
    <property type="entry name" value="Fn3_assoc_repeat"/>
</dbReference>
<organism evidence="10 11">
    <name type="scientific">Flavobacterium humi</name>
    <dbReference type="NCBI Taxonomy" id="2562683"/>
    <lineage>
        <taxon>Bacteria</taxon>
        <taxon>Pseudomonadati</taxon>
        <taxon>Bacteroidota</taxon>
        <taxon>Flavobacteriia</taxon>
        <taxon>Flavobacteriales</taxon>
        <taxon>Flavobacteriaceae</taxon>
        <taxon>Flavobacterium</taxon>
    </lineage>
</organism>
<dbReference type="Pfam" id="PF02838">
    <property type="entry name" value="Glyco_hydro_20b"/>
    <property type="match status" value="1"/>
</dbReference>
<dbReference type="AlphaFoldDB" id="A0A4Z0L6L9"/>
<gene>
    <name evidence="10" type="ORF">E4635_12250</name>
</gene>
<evidence type="ECO:0000256" key="2">
    <source>
        <dbReference type="ARBA" id="ARBA00006285"/>
    </source>
</evidence>
<evidence type="ECO:0000256" key="7">
    <source>
        <dbReference type="SAM" id="SignalP"/>
    </source>
</evidence>
<dbReference type="PANTHER" id="PTHR22600:SF57">
    <property type="entry name" value="BETA-N-ACETYLHEXOSAMINIDASE"/>
    <property type="match status" value="1"/>
</dbReference>
<protein>
    <recommendedName>
        <fullName evidence="3">beta-N-acetylhexosaminidase</fullName>
        <ecNumber evidence="3">3.2.1.52</ecNumber>
    </recommendedName>
</protein>
<dbReference type="InterPro" id="IPR029018">
    <property type="entry name" value="Hex-like_dom2"/>
</dbReference>
<dbReference type="InterPro" id="IPR025705">
    <property type="entry name" value="Beta_hexosaminidase_sua/sub"/>
</dbReference>
<name>A0A4Z0L6L9_9FLAO</name>
<dbReference type="Pfam" id="PF13287">
    <property type="entry name" value="Fn3_assoc"/>
    <property type="match status" value="1"/>
</dbReference>
<dbReference type="PRINTS" id="PR00738">
    <property type="entry name" value="GLHYDRLASE20"/>
</dbReference>
<proteinExistence type="inferred from homology"/>
<dbReference type="Pfam" id="PF00728">
    <property type="entry name" value="Glyco_hydro_20"/>
    <property type="match status" value="1"/>
</dbReference>
<feature type="signal peptide" evidence="7">
    <location>
        <begin position="1"/>
        <end position="18"/>
    </location>
</feature>
<evidence type="ECO:0000259" key="9">
    <source>
        <dbReference type="Pfam" id="PF02838"/>
    </source>
</evidence>
<accession>A0A4Z0L6L9</accession>
<dbReference type="SUPFAM" id="SSF51445">
    <property type="entry name" value="(Trans)glycosidases"/>
    <property type="match status" value="1"/>
</dbReference>
<feature type="chain" id="PRO_5021385529" description="beta-N-acetylhexosaminidase" evidence="7">
    <location>
        <begin position="19"/>
        <end position="756"/>
    </location>
</feature>
<comment type="catalytic activity">
    <reaction evidence="1">
        <text>Hydrolysis of terminal non-reducing N-acetyl-D-hexosamine residues in N-acetyl-beta-D-hexosaminides.</text>
        <dbReference type="EC" id="3.2.1.52"/>
    </reaction>
</comment>
<dbReference type="SUPFAM" id="SSF55545">
    <property type="entry name" value="beta-N-acetylhexosaminidase-like domain"/>
    <property type="match status" value="1"/>
</dbReference>
<dbReference type="Gene3D" id="2.60.120.260">
    <property type="entry name" value="Galactose-binding domain-like"/>
    <property type="match status" value="1"/>
</dbReference>
<dbReference type="Gene3D" id="3.20.20.80">
    <property type="entry name" value="Glycosidases"/>
    <property type="match status" value="1"/>
</dbReference>
<evidence type="ECO:0000313" key="10">
    <source>
        <dbReference type="EMBL" id="TGD57385.1"/>
    </source>
</evidence>
<dbReference type="CDD" id="cd06563">
    <property type="entry name" value="GH20_chitobiase-like"/>
    <property type="match status" value="1"/>
</dbReference>
<keyword evidence="11" id="KW-1185">Reference proteome</keyword>
<dbReference type="InterPro" id="IPR017853">
    <property type="entry name" value="GH"/>
</dbReference>
<feature type="active site" description="Proton donor" evidence="6">
    <location>
        <position position="324"/>
    </location>
</feature>
<dbReference type="EMBL" id="SRLH01000006">
    <property type="protein sequence ID" value="TGD57385.1"/>
    <property type="molecule type" value="Genomic_DNA"/>
</dbReference>
<dbReference type="OrthoDB" id="9763537at2"/>
<evidence type="ECO:0000256" key="3">
    <source>
        <dbReference type="ARBA" id="ARBA00012663"/>
    </source>
</evidence>
<keyword evidence="7" id="KW-0732">Signal</keyword>
<dbReference type="EC" id="3.2.1.52" evidence="3"/>
<evidence type="ECO:0000256" key="4">
    <source>
        <dbReference type="ARBA" id="ARBA00022801"/>
    </source>
</evidence>
<evidence type="ECO:0000313" key="11">
    <source>
        <dbReference type="Proteomes" id="UP000297407"/>
    </source>
</evidence>